<dbReference type="PANTHER" id="PTHR35564:SF4">
    <property type="entry name" value="CYTOPLASMIC PROTEIN"/>
    <property type="match status" value="1"/>
</dbReference>
<dbReference type="AlphaFoldDB" id="A0A848IKY5"/>
<dbReference type="Pfam" id="PF06996">
    <property type="entry name" value="T6SS_TssG"/>
    <property type="match status" value="1"/>
</dbReference>
<dbReference type="InterPro" id="IPR010732">
    <property type="entry name" value="T6SS_TssG-like"/>
</dbReference>
<evidence type="ECO:0000313" key="1">
    <source>
        <dbReference type="EMBL" id="NMM02371.1"/>
    </source>
</evidence>
<protein>
    <submittedName>
        <fullName evidence="1">Type VI secretion system baseplate subunit TssG</fullName>
    </submittedName>
</protein>
<accession>A0A848IKY5</accession>
<evidence type="ECO:0000313" key="2">
    <source>
        <dbReference type="Proteomes" id="UP000544134"/>
    </source>
</evidence>
<dbReference type="NCBIfam" id="TIGR03347">
    <property type="entry name" value="VI_chp_1"/>
    <property type="match status" value="1"/>
</dbReference>
<keyword evidence="2" id="KW-1185">Reference proteome</keyword>
<organism evidence="1 2">
    <name type="scientific">Paraburkholderia polaris</name>
    <dbReference type="NCBI Taxonomy" id="2728848"/>
    <lineage>
        <taxon>Bacteria</taxon>
        <taxon>Pseudomonadati</taxon>
        <taxon>Pseudomonadota</taxon>
        <taxon>Betaproteobacteria</taxon>
        <taxon>Burkholderiales</taxon>
        <taxon>Burkholderiaceae</taxon>
        <taxon>Paraburkholderia</taxon>
    </lineage>
</organism>
<name>A0A848IKY5_9BURK</name>
<proteinExistence type="predicted"/>
<dbReference type="RefSeq" id="WP_169489169.1">
    <property type="nucleotide sequence ID" value="NZ_JABBGJ010000039.1"/>
</dbReference>
<sequence length="365" mass="40277">MSNAIAPSSHVPHASSMLAHFWQCVADAPYKYDLYNLLRWLDARAAAPAPLGRSAHPADEPLRIGQLPSLAFAPATLATATAPAEGAKPRVLIHSFGLFGPNGPLPLHLTEFVRERARHHDDHALTAFVDLFHHRLILLFYRAWADAQPTVSLDRGEGGRFDRYLASLIHLARREARRPDTLSDHARYFMAGHLVRQTRNAEGLRSILRAGLGVPVQIVEWLPQWLPVEEPQRTALRARATTRRLGADAMLGAAVRDAQTKFEVRLGPLSREQYAALLPGAPLTQQLTDWVRQYAGVEWSWDVRLLMAADQVAGTALAVGRPLGFASWLGTRTSTLAADDLVYQPETRDTRNTRASRAASAQSGL</sequence>
<dbReference type="EMBL" id="JABBGJ010000039">
    <property type="protein sequence ID" value="NMM02371.1"/>
    <property type="molecule type" value="Genomic_DNA"/>
</dbReference>
<dbReference type="PANTHER" id="PTHR35564">
    <property type="match status" value="1"/>
</dbReference>
<dbReference type="Proteomes" id="UP000544134">
    <property type="component" value="Unassembled WGS sequence"/>
</dbReference>
<gene>
    <name evidence="1" type="primary">tssG</name>
    <name evidence="1" type="ORF">HHL24_31165</name>
</gene>
<comment type="caution">
    <text evidence="1">The sequence shown here is derived from an EMBL/GenBank/DDBJ whole genome shotgun (WGS) entry which is preliminary data.</text>
</comment>
<reference evidence="1 2" key="1">
    <citation type="submission" date="2020-04" db="EMBL/GenBank/DDBJ databases">
        <title>Paraburkholderia sp. RP-4-7 isolated from soil.</title>
        <authorList>
            <person name="Dahal R.H."/>
        </authorList>
    </citation>
    <scope>NUCLEOTIDE SEQUENCE [LARGE SCALE GENOMIC DNA]</scope>
    <source>
        <strain evidence="1 2">RP-4-7</strain>
    </source>
</reference>